<dbReference type="Proteomes" id="UP000314294">
    <property type="component" value="Unassembled WGS sequence"/>
</dbReference>
<comment type="caution">
    <text evidence="1">The sequence shown here is derived from an EMBL/GenBank/DDBJ whole genome shotgun (WGS) entry which is preliminary data.</text>
</comment>
<sequence>MSPHLCSAVPKPCSRNVINKLTQDPRLDSSVAPKPLNHTSQLRRHHPFLRRARQDKQLPGIVLAKRTIPQHLKKEARGDMQSHICITPSGGVRHQTLGRKSEKYPNTQTGSTDFTDQNAVPTKQEQFDFSGGLLPVVPQVFVNHLTPLHRGFVLGADRAAHVSSHATSVVSDCGFSSS</sequence>
<organism evidence="1 2">
    <name type="scientific">Liparis tanakae</name>
    <name type="common">Tanaka's snailfish</name>
    <dbReference type="NCBI Taxonomy" id="230148"/>
    <lineage>
        <taxon>Eukaryota</taxon>
        <taxon>Metazoa</taxon>
        <taxon>Chordata</taxon>
        <taxon>Craniata</taxon>
        <taxon>Vertebrata</taxon>
        <taxon>Euteleostomi</taxon>
        <taxon>Actinopterygii</taxon>
        <taxon>Neopterygii</taxon>
        <taxon>Teleostei</taxon>
        <taxon>Neoteleostei</taxon>
        <taxon>Acanthomorphata</taxon>
        <taxon>Eupercaria</taxon>
        <taxon>Perciformes</taxon>
        <taxon>Cottioidei</taxon>
        <taxon>Cottales</taxon>
        <taxon>Liparidae</taxon>
        <taxon>Liparis</taxon>
    </lineage>
</organism>
<evidence type="ECO:0000313" key="2">
    <source>
        <dbReference type="Proteomes" id="UP000314294"/>
    </source>
</evidence>
<dbReference type="AlphaFoldDB" id="A0A4Z2J0F7"/>
<name>A0A4Z2J0F7_9TELE</name>
<proteinExistence type="predicted"/>
<protein>
    <submittedName>
        <fullName evidence="1">Uncharacterized protein</fullName>
    </submittedName>
</protein>
<reference evidence="1 2" key="1">
    <citation type="submission" date="2019-03" db="EMBL/GenBank/DDBJ databases">
        <title>First draft genome of Liparis tanakae, snailfish: a comprehensive survey of snailfish specific genes.</title>
        <authorList>
            <person name="Kim W."/>
            <person name="Song I."/>
            <person name="Jeong J.-H."/>
            <person name="Kim D."/>
            <person name="Kim S."/>
            <person name="Ryu S."/>
            <person name="Song J.Y."/>
            <person name="Lee S.K."/>
        </authorList>
    </citation>
    <scope>NUCLEOTIDE SEQUENCE [LARGE SCALE GENOMIC DNA]</scope>
    <source>
        <tissue evidence="1">Muscle</tissue>
    </source>
</reference>
<gene>
    <name evidence="1" type="ORF">EYF80_006890</name>
</gene>
<dbReference type="EMBL" id="SRLO01000036">
    <property type="protein sequence ID" value="TNN82933.1"/>
    <property type="molecule type" value="Genomic_DNA"/>
</dbReference>
<dbReference type="OrthoDB" id="5817230at2759"/>
<keyword evidence="2" id="KW-1185">Reference proteome</keyword>
<accession>A0A4Z2J0F7</accession>
<evidence type="ECO:0000313" key="1">
    <source>
        <dbReference type="EMBL" id="TNN82933.1"/>
    </source>
</evidence>